<evidence type="ECO:0000256" key="4">
    <source>
        <dbReference type="ARBA" id="ARBA00023014"/>
    </source>
</evidence>
<dbReference type="Proteomes" id="UP000019494">
    <property type="component" value="Unassembled WGS sequence"/>
</dbReference>
<evidence type="ECO:0000313" key="6">
    <source>
        <dbReference type="EMBL" id="EWT07818.1"/>
    </source>
</evidence>
<dbReference type="NCBIfam" id="TIGR00241">
    <property type="entry name" value="CoA_E_activ"/>
    <property type="match status" value="1"/>
</dbReference>
<dbReference type="RefSeq" id="WP_081793249.1">
    <property type="nucleotide sequence ID" value="NZ_AWQS01000004.1"/>
</dbReference>
<dbReference type="Pfam" id="PF01869">
    <property type="entry name" value="BcrAD_BadFG"/>
    <property type="match status" value="1"/>
</dbReference>
<reference evidence="7" key="1">
    <citation type="submission" date="2013-08" db="EMBL/GenBank/DDBJ databases">
        <title>Intrasporangium oryzae NRRL B-24470.</title>
        <authorList>
            <person name="Liu H."/>
            <person name="Wang G."/>
        </authorList>
    </citation>
    <scope>NUCLEOTIDE SEQUENCE [LARGE SCALE GENOMIC DNA]</scope>
    <source>
        <strain evidence="7">Q5-1</strain>
    </source>
</reference>
<dbReference type="AlphaFoldDB" id="W9GSK6"/>
<keyword evidence="2" id="KW-0479">Metal-binding</keyword>
<dbReference type="PATRIC" id="fig|584657.3.peg.225"/>
<evidence type="ECO:0000313" key="7">
    <source>
        <dbReference type="Proteomes" id="UP000019494"/>
    </source>
</evidence>
<organism evidence="6 7">
    <name type="scientific">Intrasporangium chromatireducens Q5-1</name>
    <dbReference type="NCBI Taxonomy" id="584657"/>
    <lineage>
        <taxon>Bacteria</taxon>
        <taxon>Bacillati</taxon>
        <taxon>Actinomycetota</taxon>
        <taxon>Actinomycetes</taxon>
        <taxon>Micrococcales</taxon>
        <taxon>Intrasporangiaceae</taxon>
        <taxon>Intrasporangium</taxon>
    </lineage>
</organism>
<dbReference type="InterPro" id="IPR008275">
    <property type="entry name" value="CoA_E_activase_dom"/>
</dbReference>
<evidence type="ECO:0000256" key="1">
    <source>
        <dbReference type="ARBA" id="ARBA00001966"/>
    </source>
</evidence>
<gene>
    <name evidence="6" type="ORF">N864_22465</name>
</gene>
<dbReference type="GO" id="GO:0051536">
    <property type="term" value="F:iron-sulfur cluster binding"/>
    <property type="evidence" value="ECO:0007669"/>
    <property type="project" value="UniProtKB-KW"/>
</dbReference>
<dbReference type="GO" id="GO:0046872">
    <property type="term" value="F:metal ion binding"/>
    <property type="evidence" value="ECO:0007669"/>
    <property type="project" value="UniProtKB-KW"/>
</dbReference>
<dbReference type="Gene3D" id="3.30.420.40">
    <property type="match status" value="2"/>
</dbReference>
<evidence type="ECO:0000256" key="2">
    <source>
        <dbReference type="ARBA" id="ARBA00022723"/>
    </source>
</evidence>
<proteinExistence type="predicted"/>
<accession>W9GSK6</accession>
<name>W9GSK6_9MICO</name>
<dbReference type="PANTHER" id="PTHR32329:SF2">
    <property type="entry name" value="BIFUNCTIONAL PROTEIN [INCLUDES 2-HYDROXYACYL-COA DEHYDRATASE (N-TER) AND ITS ACTIVATOR DOMAIN (C_TERM)"/>
    <property type="match status" value="1"/>
</dbReference>
<dbReference type="EMBL" id="AWQS01000004">
    <property type="protein sequence ID" value="EWT07818.1"/>
    <property type="molecule type" value="Genomic_DNA"/>
</dbReference>
<evidence type="ECO:0000259" key="5">
    <source>
        <dbReference type="Pfam" id="PF01869"/>
    </source>
</evidence>
<keyword evidence="4" id="KW-0411">Iron-sulfur</keyword>
<keyword evidence="3" id="KW-0408">Iron</keyword>
<comment type="caution">
    <text evidence="6">The sequence shown here is derived from an EMBL/GenBank/DDBJ whole genome shotgun (WGS) entry which is preliminary data.</text>
</comment>
<dbReference type="InterPro" id="IPR002731">
    <property type="entry name" value="ATPase_BadF"/>
</dbReference>
<evidence type="ECO:0000256" key="3">
    <source>
        <dbReference type="ARBA" id="ARBA00023004"/>
    </source>
</evidence>
<feature type="domain" description="ATPase BadF/BadG/BcrA/BcrD type" evidence="5">
    <location>
        <begin position="7"/>
        <end position="255"/>
    </location>
</feature>
<dbReference type="InterPro" id="IPR051805">
    <property type="entry name" value="Dehydratase_Activator_Redct"/>
</dbReference>
<dbReference type="InterPro" id="IPR043129">
    <property type="entry name" value="ATPase_NBD"/>
</dbReference>
<keyword evidence="7" id="KW-1185">Reference proteome</keyword>
<comment type="cofactor">
    <cofactor evidence="1">
        <name>[4Fe-4S] cluster</name>
        <dbReference type="ChEBI" id="CHEBI:49883"/>
    </cofactor>
</comment>
<sequence>MALRTMGVDLGSTTAKAVVVDEAGGIVAHRVVQMGAVSRRGVAAAIDAVLDDAGLERGDLGQVIATGYGRRLVPDVDRTFTEITCHARGVAAMCPGAALVIDIGGQDSKAIRVDEVGLVDDFAMNDRCASGTGRFFEVLARALECRLDDLDDLALAGGQDLEVSSMCATFAETEIISLLAEGEEPTDIAASVHRAVSARTLGLVSRVGRAAPVVMTGGVARSRAAVHFLAESLRAPVIVPAEPQISGAYGAALLGLESLQGETRVIGQAVDREHVHTGQQPNGRDCSTCSLGRAKYQPIDVELWTASIAADRRP</sequence>
<dbReference type="CDD" id="cd24036">
    <property type="entry name" value="ASKHA_NBD_BcrAD_BadFG_HgdC_HadI"/>
    <property type="match status" value="1"/>
</dbReference>
<dbReference type="SUPFAM" id="SSF53067">
    <property type="entry name" value="Actin-like ATPase domain"/>
    <property type="match status" value="1"/>
</dbReference>
<dbReference type="PANTHER" id="PTHR32329">
    <property type="entry name" value="BIFUNCTIONAL PROTEIN [INCLUDES 2-HYDROXYACYL-COA DEHYDRATASE (N-TER) AND ITS ACTIVATOR DOMAIN (C_TERM)-RELATED"/>
    <property type="match status" value="1"/>
</dbReference>
<protein>
    <submittedName>
        <fullName evidence="6">Benzoyl-CoA reductase</fullName>
    </submittedName>
</protein>